<dbReference type="OrthoDB" id="195732at2"/>
<sequence>MKLASLAVFATFTASAGLAQDFGPALESFYRSDLSQLGSQPMILDAVRAQNALTGSYDGDRIATLDRAWQAELGQPETPTITPVLGNALSDHLRSEVEASRGTITEIIVMDAVGLNVAVSSATSDYWQGDEAKYTETYGSGPGALHLSDVELDESTGRYQGQISFTLTDPETGDPIGAITVGVDAEQLM</sequence>
<feature type="chain" id="PRO_5015458522" evidence="1">
    <location>
        <begin position="20"/>
        <end position="189"/>
    </location>
</feature>
<keyword evidence="1" id="KW-0732">Signal</keyword>
<evidence type="ECO:0000313" key="3">
    <source>
        <dbReference type="Proteomes" id="UP000244940"/>
    </source>
</evidence>
<protein>
    <submittedName>
        <fullName evidence="2">Uncharacterized protein</fullName>
    </submittedName>
</protein>
<keyword evidence="3" id="KW-1185">Reference proteome</keyword>
<dbReference type="RefSeq" id="WP_109532313.1">
    <property type="nucleotide sequence ID" value="NZ_CAXPUO010000025.1"/>
</dbReference>
<feature type="signal peptide" evidence="1">
    <location>
        <begin position="1"/>
        <end position="19"/>
    </location>
</feature>
<reference evidence="2 3" key="1">
    <citation type="submission" date="2018-05" db="EMBL/GenBank/DDBJ databases">
        <title>Pararhodobacter marina sp. nov., isolated from deep-sea water of the Indian Ocean.</title>
        <authorList>
            <person name="Lai Q.Sr."/>
            <person name="Liu X."/>
            <person name="Shao Z."/>
        </authorList>
    </citation>
    <scope>NUCLEOTIDE SEQUENCE [LARGE SCALE GENOMIC DNA]</scope>
    <source>
        <strain evidence="2 3">CIC4N-9</strain>
    </source>
</reference>
<dbReference type="EMBL" id="QEYD01000003">
    <property type="protein sequence ID" value="PWE30166.1"/>
    <property type="molecule type" value="Genomic_DNA"/>
</dbReference>
<proteinExistence type="predicted"/>
<accession>A0A2U2CE53</accession>
<evidence type="ECO:0000313" key="2">
    <source>
        <dbReference type="EMBL" id="PWE30166.1"/>
    </source>
</evidence>
<organism evidence="2 3">
    <name type="scientific">Pararhodobacter marinus</name>
    <dbReference type="NCBI Taxonomy" id="2184063"/>
    <lineage>
        <taxon>Bacteria</taxon>
        <taxon>Pseudomonadati</taxon>
        <taxon>Pseudomonadota</taxon>
        <taxon>Alphaproteobacteria</taxon>
        <taxon>Rhodobacterales</taxon>
        <taxon>Paracoccaceae</taxon>
        <taxon>Pararhodobacter</taxon>
    </lineage>
</organism>
<dbReference type="AlphaFoldDB" id="A0A2U2CE53"/>
<evidence type="ECO:0000256" key="1">
    <source>
        <dbReference type="SAM" id="SignalP"/>
    </source>
</evidence>
<name>A0A2U2CE53_9RHOB</name>
<dbReference type="Proteomes" id="UP000244940">
    <property type="component" value="Unassembled WGS sequence"/>
</dbReference>
<comment type="caution">
    <text evidence="2">The sequence shown here is derived from an EMBL/GenBank/DDBJ whole genome shotgun (WGS) entry which is preliminary data.</text>
</comment>
<dbReference type="GeneID" id="94364345"/>
<gene>
    <name evidence="2" type="ORF">C4N9_05555</name>
</gene>